<reference evidence="2" key="1">
    <citation type="submission" date="2016-10" db="EMBL/GenBank/DDBJ databases">
        <authorList>
            <person name="Varghese N."/>
            <person name="Submissions S."/>
        </authorList>
    </citation>
    <scope>NUCLEOTIDE SEQUENCE [LARGE SCALE GENOMIC DNA]</scope>
    <source>
        <strain evidence="2">DSM 19315</strain>
    </source>
</reference>
<dbReference type="STRING" id="435880.SAMN04487988_103190"/>
<keyword evidence="2" id="KW-1185">Reference proteome</keyword>
<evidence type="ECO:0000313" key="1">
    <source>
        <dbReference type="EMBL" id="SFG38349.1"/>
    </source>
</evidence>
<dbReference type="EMBL" id="FOPC01000003">
    <property type="protein sequence ID" value="SFG38349.1"/>
    <property type="molecule type" value="Genomic_DNA"/>
</dbReference>
<dbReference type="OrthoDB" id="825882at2"/>
<accession>A0A1I2RFS0</accession>
<protein>
    <submittedName>
        <fullName evidence="1">Uncharacterized protein</fullName>
    </submittedName>
</protein>
<dbReference type="RefSeq" id="WP_092789705.1">
    <property type="nucleotide sequence ID" value="NZ_FOPC01000003.1"/>
</dbReference>
<sequence>MQETWTFDLQTNDISDAFLSEMLKEKKNELGIFLSYYFKKDGAVAENVGLATQPTFLSETSGWLMLNFDLIYFNACLNIHEQEKEKMKVTFEVDRKTGKLILTGPYWPSREMDEI</sequence>
<dbReference type="Proteomes" id="UP000199642">
    <property type="component" value="Unassembled WGS sequence"/>
</dbReference>
<gene>
    <name evidence="1" type="ORF">SAMN04487988_103190</name>
</gene>
<dbReference type="AlphaFoldDB" id="A0A1I2RFS0"/>
<organism evidence="1 2">
    <name type="scientific">Algoriphagus hitonicola</name>
    <dbReference type="NCBI Taxonomy" id="435880"/>
    <lineage>
        <taxon>Bacteria</taxon>
        <taxon>Pseudomonadati</taxon>
        <taxon>Bacteroidota</taxon>
        <taxon>Cytophagia</taxon>
        <taxon>Cytophagales</taxon>
        <taxon>Cyclobacteriaceae</taxon>
        <taxon>Algoriphagus</taxon>
    </lineage>
</organism>
<evidence type="ECO:0000313" key="2">
    <source>
        <dbReference type="Proteomes" id="UP000199642"/>
    </source>
</evidence>
<proteinExistence type="predicted"/>
<name>A0A1I2RFS0_9BACT</name>